<gene>
    <name evidence="2" type="ORF">BU14_0527s0003</name>
</gene>
<dbReference type="EMBL" id="KV919130">
    <property type="protein sequence ID" value="OSX71490.1"/>
    <property type="molecule type" value="Genomic_DNA"/>
</dbReference>
<dbReference type="PANTHER" id="PTHR31424">
    <property type="entry name" value="PROTEIN CBG23806"/>
    <property type="match status" value="1"/>
</dbReference>
<proteinExistence type="predicted"/>
<evidence type="ECO:0000313" key="2">
    <source>
        <dbReference type="EMBL" id="OSX71490.1"/>
    </source>
</evidence>
<evidence type="ECO:0000313" key="3">
    <source>
        <dbReference type="Proteomes" id="UP000218209"/>
    </source>
</evidence>
<dbReference type="OrthoDB" id="10032694at2759"/>
<organism evidence="2 3">
    <name type="scientific">Porphyra umbilicalis</name>
    <name type="common">Purple laver</name>
    <name type="synonym">Red alga</name>
    <dbReference type="NCBI Taxonomy" id="2786"/>
    <lineage>
        <taxon>Eukaryota</taxon>
        <taxon>Rhodophyta</taxon>
        <taxon>Bangiophyceae</taxon>
        <taxon>Bangiales</taxon>
        <taxon>Bangiaceae</taxon>
        <taxon>Porphyra</taxon>
    </lineage>
</organism>
<name>A0A1X6NSJ0_PORUM</name>
<dbReference type="PANTHER" id="PTHR31424:SF3">
    <property type="entry name" value="RING-TYPE DOMAIN-CONTAINING PROTEIN"/>
    <property type="match status" value="1"/>
</dbReference>
<accession>A0A1X6NSJ0</accession>
<evidence type="ECO:0000256" key="1">
    <source>
        <dbReference type="SAM" id="MobiDB-lite"/>
    </source>
</evidence>
<reference evidence="2 3" key="1">
    <citation type="submission" date="2017-03" db="EMBL/GenBank/DDBJ databases">
        <title>WGS assembly of Porphyra umbilicalis.</title>
        <authorList>
            <person name="Brawley S.H."/>
            <person name="Blouin N.A."/>
            <person name="Ficko-Blean E."/>
            <person name="Wheeler G.L."/>
            <person name="Lohr M."/>
            <person name="Goodson H.V."/>
            <person name="Jenkins J.W."/>
            <person name="Blaby-Haas C.E."/>
            <person name="Helliwell K.E."/>
            <person name="Chan C."/>
            <person name="Marriage T."/>
            <person name="Bhattacharya D."/>
            <person name="Klein A.S."/>
            <person name="Badis Y."/>
            <person name="Brodie J."/>
            <person name="Cao Y."/>
            <person name="Collen J."/>
            <person name="Dittami S.M."/>
            <person name="Gachon C.M."/>
            <person name="Green B.R."/>
            <person name="Karpowicz S."/>
            <person name="Kim J.W."/>
            <person name="Kudahl U."/>
            <person name="Lin S."/>
            <person name="Michel G."/>
            <person name="Mittag M."/>
            <person name="Olson B.J."/>
            <person name="Pangilinan J."/>
            <person name="Peng Y."/>
            <person name="Qiu H."/>
            <person name="Shu S."/>
            <person name="Singer J.T."/>
            <person name="Smith A.G."/>
            <person name="Sprecher B.N."/>
            <person name="Wagner V."/>
            <person name="Wang W."/>
            <person name="Wang Z.-Y."/>
            <person name="Yan J."/>
            <person name="Yarish C."/>
            <person name="Zoeuner-Riek S."/>
            <person name="Zhuang Y."/>
            <person name="Zou Y."/>
            <person name="Lindquist E.A."/>
            <person name="Grimwood J."/>
            <person name="Barry K."/>
            <person name="Rokhsar D.S."/>
            <person name="Schmutz J."/>
            <person name="Stiller J.W."/>
            <person name="Grossman A.R."/>
            <person name="Prochnik S.E."/>
        </authorList>
    </citation>
    <scope>NUCLEOTIDE SEQUENCE [LARGE SCALE GENOMIC DNA]</scope>
    <source>
        <strain evidence="2">4086291</strain>
    </source>
</reference>
<keyword evidence="3" id="KW-1185">Reference proteome</keyword>
<dbReference type="Proteomes" id="UP000218209">
    <property type="component" value="Unassembled WGS sequence"/>
</dbReference>
<feature type="region of interest" description="Disordered" evidence="1">
    <location>
        <begin position="432"/>
        <end position="460"/>
    </location>
</feature>
<dbReference type="AlphaFoldDB" id="A0A1X6NSJ0"/>
<protein>
    <submittedName>
        <fullName evidence="2">Uncharacterized protein</fullName>
    </submittedName>
</protein>
<feature type="compositionally biased region" description="Polar residues" evidence="1">
    <location>
        <begin position="445"/>
        <end position="460"/>
    </location>
</feature>
<sequence>MRADGKAAFSEPRNRVTSTRVGATLVSLRATLEGLVEDLVARDQFMKWPVVGRPAGEILLAFGLDKGGCQSSCKAVSACINPPHPCSTENTILFGVFPCQTDNCSALVAMAKLYASDLEDLRTSGIMVSGVTRPVHLTLLGDYSFTTSFDGHGGPRCCFLCGYCYALARPSANTINLIPNYADYGTLKDGSRAARIPHALAQKAEVAALYADGPLTTISDPTAVTVTFSIERRPLMLFAPENIVPIPLHITLGVSPLLLTLRVGPVLFDAGAARAHENTLELTATLRLEGRACLNIGRRLAVIFDVLDRYLPSGRAKAYRRACDLWADWLPVLHRAAVFDAPERCSFPRQAAEFVDLLQSSFEWLSITPKLHISACHAADWLDRFGSLGLFSEQGLEAWHAYCNQDTTVFAASSFLESVVRLVQRAAVSRDPGDAAFNRGKRRASTTPNAPTAGESQISC</sequence>